<dbReference type="Proteomes" id="UP001177003">
    <property type="component" value="Chromosome 4"/>
</dbReference>
<dbReference type="AlphaFoldDB" id="A0AA35YW89"/>
<protein>
    <submittedName>
        <fullName evidence="2">Uncharacterized protein</fullName>
    </submittedName>
</protein>
<evidence type="ECO:0000313" key="3">
    <source>
        <dbReference type="Proteomes" id="UP001177003"/>
    </source>
</evidence>
<sequence length="143" mass="15996">MEEDRSSRIIENLSNKDLNVNMGENPSTSAPDSSSVLPTPSSIQPNSIIPPTKFPFNSPTFEGIMTQPIDALLSSQSTDQDMTNNEEDETIKFYELEFDPKEEDVEDHTIMSGKQYIFLYSNLIIIIQFMNDSSGFTASSISK</sequence>
<gene>
    <name evidence="2" type="ORF">LSALG_LOCUS20893</name>
</gene>
<evidence type="ECO:0000256" key="1">
    <source>
        <dbReference type="SAM" id="MobiDB-lite"/>
    </source>
</evidence>
<accession>A0AA35YW89</accession>
<keyword evidence="3" id="KW-1185">Reference proteome</keyword>
<dbReference type="EMBL" id="OX465080">
    <property type="protein sequence ID" value="CAI9281178.1"/>
    <property type="molecule type" value="Genomic_DNA"/>
</dbReference>
<reference evidence="2" key="1">
    <citation type="submission" date="2023-04" db="EMBL/GenBank/DDBJ databases">
        <authorList>
            <person name="Vijverberg K."/>
            <person name="Xiong W."/>
            <person name="Schranz E."/>
        </authorList>
    </citation>
    <scope>NUCLEOTIDE SEQUENCE</scope>
</reference>
<feature type="compositionally biased region" description="Low complexity" evidence="1">
    <location>
        <begin position="38"/>
        <end position="50"/>
    </location>
</feature>
<feature type="compositionally biased region" description="Polar residues" evidence="1">
    <location>
        <begin position="12"/>
        <end position="37"/>
    </location>
</feature>
<name>A0AA35YW89_LACSI</name>
<evidence type="ECO:0000313" key="2">
    <source>
        <dbReference type="EMBL" id="CAI9281178.1"/>
    </source>
</evidence>
<organism evidence="2 3">
    <name type="scientific">Lactuca saligna</name>
    <name type="common">Willowleaf lettuce</name>
    <dbReference type="NCBI Taxonomy" id="75948"/>
    <lineage>
        <taxon>Eukaryota</taxon>
        <taxon>Viridiplantae</taxon>
        <taxon>Streptophyta</taxon>
        <taxon>Embryophyta</taxon>
        <taxon>Tracheophyta</taxon>
        <taxon>Spermatophyta</taxon>
        <taxon>Magnoliopsida</taxon>
        <taxon>eudicotyledons</taxon>
        <taxon>Gunneridae</taxon>
        <taxon>Pentapetalae</taxon>
        <taxon>asterids</taxon>
        <taxon>campanulids</taxon>
        <taxon>Asterales</taxon>
        <taxon>Asteraceae</taxon>
        <taxon>Cichorioideae</taxon>
        <taxon>Cichorieae</taxon>
        <taxon>Lactucinae</taxon>
        <taxon>Lactuca</taxon>
    </lineage>
</organism>
<feature type="region of interest" description="Disordered" evidence="1">
    <location>
        <begin position="1"/>
        <end position="50"/>
    </location>
</feature>
<proteinExistence type="predicted"/>